<sequence>MNITTVAMILAIVLTGIAFGEDEFTQHLGKNVTVNVCNMTVYQGNMTEWWNDSIVINELCDPSIGNITIKKSCIVWIKNGFVCD</sequence>
<name>A0A7K4AIY1_METSH</name>
<accession>A0A7K4AIY1</accession>
<gene>
    <name evidence="1" type="ORF">GX426_07450</name>
</gene>
<proteinExistence type="predicted"/>
<evidence type="ECO:0000313" key="2">
    <source>
        <dbReference type="Proteomes" id="UP000544742"/>
    </source>
</evidence>
<organism evidence="1 2">
    <name type="scientific">Methanothrix soehngenii</name>
    <name type="common">Methanosaeta concilii</name>
    <dbReference type="NCBI Taxonomy" id="2223"/>
    <lineage>
        <taxon>Archaea</taxon>
        <taxon>Methanobacteriati</taxon>
        <taxon>Methanobacteriota</taxon>
        <taxon>Stenosarchaea group</taxon>
        <taxon>Methanomicrobia</taxon>
        <taxon>Methanotrichales</taxon>
        <taxon>Methanotrichaceae</taxon>
        <taxon>Methanothrix</taxon>
    </lineage>
</organism>
<evidence type="ECO:0000313" key="1">
    <source>
        <dbReference type="EMBL" id="NLJ22928.1"/>
    </source>
</evidence>
<reference evidence="1 2" key="1">
    <citation type="journal article" date="2020" name="Biotechnol. Biofuels">
        <title>New insights from the biogas microbiome by comprehensive genome-resolved metagenomics of nearly 1600 species originating from multiple anaerobic digesters.</title>
        <authorList>
            <person name="Campanaro S."/>
            <person name="Treu L."/>
            <person name="Rodriguez-R L.M."/>
            <person name="Kovalovszki A."/>
            <person name="Ziels R.M."/>
            <person name="Maus I."/>
            <person name="Zhu X."/>
            <person name="Kougias P.G."/>
            <person name="Basile A."/>
            <person name="Luo G."/>
            <person name="Schluter A."/>
            <person name="Konstantinidis K.T."/>
            <person name="Angelidaki I."/>
        </authorList>
    </citation>
    <scope>NUCLEOTIDE SEQUENCE [LARGE SCALE GENOMIC DNA]</scope>
    <source>
        <strain evidence="1">AS27yjCOA_157</strain>
    </source>
</reference>
<protein>
    <submittedName>
        <fullName evidence="1">Uncharacterized protein</fullName>
    </submittedName>
</protein>
<comment type="caution">
    <text evidence="1">The sequence shown here is derived from an EMBL/GenBank/DDBJ whole genome shotgun (WGS) entry which is preliminary data.</text>
</comment>
<dbReference type="RefSeq" id="WP_013719221.1">
    <property type="nucleotide sequence ID" value="NZ_CAJYDL010000001.1"/>
</dbReference>
<dbReference type="GeneID" id="43447366"/>
<dbReference type="EMBL" id="JAAYUN010000125">
    <property type="protein sequence ID" value="NLJ22928.1"/>
    <property type="molecule type" value="Genomic_DNA"/>
</dbReference>
<dbReference type="Proteomes" id="UP000544742">
    <property type="component" value="Unassembled WGS sequence"/>
</dbReference>
<dbReference type="AlphaFoldDB" id="A0A7K4AIY1"/>